<dbReference type="Proteomes" id="UP000447545">
    <property type="component" value="Unassembled WGS sequence"/>
</dbReference>
<feature type="signal peptide" evidence="3">
    <location>
        <begin position="1"/>
        <end position="19"/>
    </location>
</feature>
<dbReference type="PROSITE" id="PS01180">
    <property type="entry name" value="CUB"/>
    <property type="match status" value="2"/>
</dbReference>
<dbReference type="SMART" id="SM00042">
    <property type="entry name" value="CUB"/>
    <property type="match status" value="2"/>
</dbReference>
<name>A0A7K1GFH8_9FLAO</name>
<gene>
    <name evidence="5" type="ORF">F1003_14050</name>
</gene>
<dbReference type="Gene3D" id="2.60.120.290">
    <property type="entry name" value="Spermadhesin, CUB domain"/>
    <property type="match status" value="2"/>
</dbReference>
<comment type="caution">
    <text evidence="5">The sequence shown here is derived from an EMBL/GenBank/DDBJ whole genome shotgun (WGS) entry which is preliminary data.</text>
</comment>
<organism evidence="5 6">
    <name type="scientific">Winogradskyella ouciana</name>
    <dbReference type="NCBI Taxonomy" id="2608631"/>
    <lineage>
        <taxon>Bacteria</taxon>
        <taxon>Pseudomonadati</taxon>
        <taxon>Bacteroidota</taxon>
        <taxon>Flavobacteriia</taxon>
        <taxon>Flavobacteriales</taxon>
        <taxon>Flavobacteriaceae</taxon>
        <taxon>Winogradskyella</taxon>
    </lineage>
</organism>
<keyword evidence="2" id="KW-1015">Disulfide bond</keyword>
<dbReference type="PANTHER" id="PTHR24251">
    <property type="entry name" value="OVOCHYMASE-RELATED"/>
    <property type="match status" value="1"/>
</dbReference>
<evidence type="ECO:0000256" key="1">
    <source>
        <dbReference type="ARBA" id="ARBA00022737"/>
    </source>
</evidence>
<dbReference type="InterPro" id="IPR000859">
    <property type="entry name" value="CUB_dom"/>
</dbReference>
<sequence length="1388" mass="150025">MTRTLLLILILANLNLSFAQDDPCTALPLPLSPVGSCTYVVGDNTGATDSSNPNIDPPTGCEPVSANYNGADVWFYIDLGPTTTSLQIDLNHILTSTFDDGVVALYTGTCGGNLTIVECDDDSGDGFLEANFSVLNVLTPSTRVYLRVWDWGGNDEGTFEICASEVVDPCSSITNIPACGATAINATIDSGFGAFNDSACEDVPGDEAIYSFTPTVTGNYTITQISTFDHINYLYQTSCSATGWTCIEDLFGNNETSGSFSMTAGTTYYIMLDSENSSGGNVSFTLNCPVPPPMCGDTFYDTGGLSGNYANNELETTTIFPITPGDAVTATFTFFETESCCDDLSVYDGPDATYPLLGTFAGTGIPGPFTSSDPSGALTFVFDSDSSITDGGWAADITCAPYVPPTVCGSTFTDSGGTGGDYSNNENTTTTLTPDIPGTSLVATFTAFETENTYDFLYIYDGPNNTFPLIGTYTGTNNPGTVTSSHASGALTFVFTSDSSITDPGWVADITCVSLCTVSITDTNYPIGSDECNLDYVELDANVPPPPAITTVYSESFDGATFPAGWTIANGAASADWIISNTTNAGGTANEAMLDWTSGSDISTWTLASPAITITGYTNLQLSFNHDLWQFGTNFSIFLETSLTGGAPWTTQYTVANPPDITETRNVDISSLDGNNTLYFRFRLTGDSFDIFHWAIDDITISADAAPSPPEVTWSPAVGLYTDSALTIPYVLGNYAGTVYAAPNGVQTYTATETANGCTDMVTVTYNKKVWNGTPSNTDWNTATNWFPNGVPSAANCIDIVDTGGNNPIIDGTTDGFGYNLTIEADATLTIDDDDSDANYGSLTITDFIDLQGNSVLHIRNNSKLIQVNEGAPNANNNTGIGTLILDRAPNISQSDYVYWSSPVSNFSLSNIYGINTPGATYRWRPTIPNGTISVPPGPCVNANIPICYGDWENYSGNMDIGRGYISNGPTDQGQTATNYQTSISGTIPNNGIITRVIESGNNSPTYCSFSYQPYGNDFVTVTPFDDNWNLIGNPYPSAISANAFITYDDGTRNNNLIEGAVHIWTHGTDPNAGNPDPFYDDYGLNYSPNDYLTYNLSGTNTYPNEVTATDYYIGSGQGFFVLALNDNETGSVTFSNTMRDIGNDNSSFYRSSDPISETTNTIERHRIWLNLSKENEQTSSTMVGYIEGATQAKDRSYDAYTFESNTMNIYSMLDNERMVIQGRQLPFEIEDQVPLGIEILQNEIYTISISGVDGLFEGTNTQDIYLEDTYENIIHDLRDSPYNFNSGEGTFNDRFILRYTNSSLSIEDFDSVNGVQIFEENENIVVESDYENIQSIEIYDILGRNLFANKSINRNRFNINAIRPNELTLFLKIRLTDGKQKIAKIIF</sequence>
<dbReference type="PANTHER" id="PTHR24251:SF37">
    <property type="entry name" value="CUB DOMAIN-CONTAINING PROTEIN"/>
    <property type="match status" value="1"/>
</dbReference>
<feature type="domain" description="CUB" evidence="4">
    <location>
        <begin position="399"/>
        <end position="513"/>
    </location>
</feature>
<dbReference type="Gene3D" id="2.60.120.260">
    <property type="entry name" value="Galactose-binding domain-like"/>
    <property type="match status" value="1"/>
</dbReference>
<dbReference type="InterPro" id="IPR035914">
    <property type="entry name" value="Sperma_CUB_dom_sf"/>
</dbReference>
<evidence type="ECO:0000256" key="2">
    <source>
        <dbReference type="ARBA" id="ARBA00023157"/>
    </source>
</evidence>
<dbReference type="EMBL" id="WJYA01000009">
    <property type="protein sequence ID" value="MTE28060.1"/>
    <property type="molecule type" value="Genomic_DNA"/>
</dbReference>
<evidence type="ECO:0000259" key="4">
    <source>
        <dbReference type="PROSITE" id="PS01180"/>
    </source>
</evidence>
<reference evidence="5 6" key="1">
    <citation type="submission" date="2019-11" db="EMBL/GenBank/DDBJ databases">
        <title>Winogradskyella ouciana sp. nov., isolated from the hadal seawater of the Mariana Trench.</title>
        <authorList>
            <person name="Liu R."/>
        </authorList>
    </citation>
    <scope>NUCLEOTIDE SEQUENCE [LARGE SCALE GENOMIC DNA]</scope>
    <source>
        <strain evidence="5 6">ZXX205</strain>
    </source>
</reference>
<evidence type="ECO:0000313" key="5">
    <source>
        <dbReference type="EMBL" id="MTE28060.1"/>
    </source>
</evidence>
<proteinExistence type="predicted"/>
<dbReference type="CDD" id="cd00041">
    <property type="entry name" value="CUB"/>
    <property type="match status" value="2"/>
</dbReference>
<accession>A0A7K1GFH8</accession>
<keyword evidence="3" id="KW-0732">Signal</keyword>
<dbReference type="Pfam" id="PF00431">
    <property type="entry name" value="CUB"/>
    <property type="match status" value="2"/>
</dbReference>
<feature type="domain" description="CUB" evidence="4">
    <location>
        <begin position="295"/>
        <end position="400"/>
    </location>
</feature>
<dbReference type="SUPFAM" id="SSF49854">
    <property type="entry name" value="Spermadhesin, CUB domain"/>
    <property type="match status" value="2"/>
</dbReference>
<dbReference type="RefSeq" id="WP_155090071.1">
    <property type="nucleotide sequence ID" value="NZ_WJYA01000009.1"/>
</dbReference>
<keyword evidence="1" id="KW-0677">Repeat</keyword>
<feature type="chain" id="PRO_5029884657" description="CUB domain-containing protein" evidence="3">
    <location>
        <begin position="20"/>
        <end position="1388"/>
    </location>
</feature>
<protein>
    <recommendedName>
        <fullName evidence="4">CUB domain-containing protein</fullName>
    </recommendedName>
</protein>
<keyword evidence="6" id="KW-1185">Reference proteome</keyword>
<evidence type="ECO:0000313" key="6">
    <source>
        <dbReference type="Proteomes" id="UP000447545"/>
    </source>
</evidence>
<evidence type="ECO:0000256" key="3">
    <source>
        <dbReference type="SAM" id="SignalP"/>
    </source>
</evidence>